<gene>
    <name evidence="1" type="ORF">JYE49_10240</name>
</gene>
<name>A0AC61MVB2_9FIRM</name>
<dbReference type="Proteomes" id="UP000682782">
    <property type="component" value="Chromosome"/>
</dbReference>
<dbReference type="EMBL" id="CP068393">
    <property type="protein sequence ID" value="QUC66246.1"/>
    <property type="molecule type" value="Genomic_DNA"/>
</dbReference>
<organism evidence="1 2">
    <name type="scientific">Aristaeella hokkaidonensis</name>
    <dbReference type="NCBI Taxonomy" id="3046382"/>
    <lineage>
        <taxon>Bacteria</taxon>
        <taxon>Bacillati</taxon>
        <taxon>Bacillota</taxon>
        <taxon>Clostridia</taxon>
        <taxon>Eubacteriales</taxon>
        <taxon>Aristaeellaceae</taxon>
        <taxon>Aristaeella</taxon>
    </lineage>
</organism>
<sequence>MKKITALLLALCMLLAVVPVLGEESPAGNWYMSLADVTLGYILLNEDGTAIVNVASEEDIAGTWTADGNTVTITAQGQPLDFTFDGTSLSSEMFPLSLSREEGRLPMSVISKMMSGEEYELPEGMTELEMTTIAMNFVAEYTKIMEAASNQGGEETGTTGTTEPAPQDEAPIVTIEKSTFRVNESYSGFRGTYIARIKNENEVPLFLTGGNMQVFDGEGNQVAEASYLSRTGSKYLEPGETSFVSMYVDLESDGEYTYQANIETKTESYRSTDYAVKVTDPVFVKVEGEYNSDLMKATVTNETEAPVAGIQAVLVLVDADGNLLEIDTQDLYRNELGANSSITLVSSVEDRTKKFYEEKGLTPTAVEAYAWVENDD</sequence>
<reference evidence="1" key="1">
    <citation type="submission" date="2021-01" db="EMBL/GenBank/DDBJ databases">
        <title>Complete genome sequence of Clostridiales bacterium R-7.</title>
        <authorList>
            <person name="Mahoney-Kurpe S.C."/>
            <person name="Palevich N."/>
            <person name="Koike S."/>
            <person name="Moon C.D."/>
            <person name="Attwood G.T."/>
        </authorList>
    </citation>
    <scope>NUCLEOTIDE SEQUENCE</scope>
    <source>
        <strain evidence="1">R-7</strain>
    </source>
</reference>
<evidence type="ECO:0000313" key="2">
    <source>
        <dbReference type="Proteomes" id="UP000682782"/>
    </source>
</evidence>
<evidence type="ECO:0000313" key="1">
    <source>
        <dbReference type="EMBL" id="QUC66246.1"/>
    </source>
</evidence>
<protein>
    <submittedName>
        <fullName evidence="1">Uncharacterized protein</fullName>
    </submittedName>
</protein>
<keyword evidence="2" id="KW-1185">Reference proteome</keyword>
<accession>A0AC61MVB2</accession>
<proteinExistence type="predicted"/>